<accession>A0ABN3Y3D0</accession>
<dbReference type="RefSeq" id="WP_068710419.1">
    <property type="nucleotide sequence ID" value="NZ_BAAAXQ010000033.1"/>
</dbReference>
<proteinExistence type="predicted"/>
<protein>
    <submittedName>
        <fullName evidence="1">Sce7725 family protein</fullName>
    </submittedName>
</protein>
<evidence type="ECO:0000313" key="1">
    <source>
        <dbReference type="EMBL" id="GAA3016713.1"/>
    </source>
</evidence>
<sequence>MYYPYFRGKQFDLLALRALLEQNLLSKKIQPIIEPVKHTTALQKLFEIAQKQHYPIYLIENPQVGDFNTETGNLTLQSFSAKKALIVDQPLETIEKNADLWIVNQPSAALTSDWSNNQKKVLVPPEFRLLNTVQGEKVLSVDHFTRLPKPSFYQEKTDEFFSNDHLIYKQRGFTGFSDFSIDSRIYYEKGYPSPLLSLHIVYFDQKTLRIHHFLSPEDLPSQKEKFLVLMQEVKTWQKFLAKEKMTAGLTILFDYAEKEKFPGLGVMRKAAVMHHMEIMSRYLEEKDG</sequence>
<organism evidence="1 2">
    <name type="scientific">Tetragenococcus solitarius</name>
    <dbReference type="NCBI Taxonomy" id="71453"/>
    <lineage>
        <taxon>Bacteria</taxon>
        <taxon>Bacillati</taxon>
        <taxon>Bacillota</taxon>
        <taxon>Bacilli</taxon>
        <taxon>Lactobacillales</taxon>
        <taxon>Enterococcaceae</taxon>
        <taxon>Tetragenococcus</taxon>
    </lineage>
</organism>
<reference evidence="1 2" key="1">
    <citation type="journal article" date="2019" name="Int. J. Syst. Evol. Microbiol.">
        <title>The Global Catalogue of Microorganisms (GCM) 10K type strain sequencing project: providing services to taxonomists for standard genome sequencing and annotation.</title>
        <authorList>
            <consortium name="The Broad Institute Genomics Platform"/>
            <consortium name="The Broad Institute Genome Sequencing Center for Infectious Disease"/>
            <person name="Wu L."/>
            <person name="Ma J."/>
        </authorList>
    </citation>
    <scope>NUCLEOTIDE SEQUENCE [LARGE SCALE GENOMIC DNA]</scope>
    <source>
        <strain evidence="1 2">JCM 8736</strain>
    </source>
</reference>
<dbReference type="NCBIfam" id="NF033831">
    <property type="entry name" value="sce7725_fam"/>
    <property type="match status" value="1"/>
</dbReference>
<keyword evidence="2" id="KW-1185">Reference proteome</keyword>
<name>A0ABN3Y3D0_9ENTE</name>
<dbReference type="EMBL" id="BAAAXQ010000033">
    <property type="protein sequence ID" value="GAA3016713.1"/>
    <property type="molecule type" value="Genomic_DNA"/>
</dbReference>
<evidence type="ECO:0000313" key="2">
    <source>
        <dbReference type="Proteomes" id="UP001501577"/>
    </source>
</evidence>
<dbReference type="Proteomes" id="UP001501577">
    <property type="component" value="Unassembled WGS sequence"/>
</dbReference>
<comment type="caution">
    <text evidence="1">The sequence shown here is derived from an EMBL/GenBank/DDBJ whole genome shotgun (WGS) entry which is preliminary data.</text>
</comment>
<gene>
    <name evidence="1" type="ORF">GCM10019998_11130</name>
</gene>
<dbReference type="InterPro" id="IPR047727">
    <property type="entry name" value="Sce7725-like"/>
</dbReference>